<dbReference type="EMBL" id="CTRP01000005">
    <property type="protein sequence ID" value="CQR71577.1"/>
    <property type="molecule type" value="Genomic_DNA"/>
</dbReference>
<name>A0A0U1KVX0_9FIRM</name>
<accession>A0A0U1KVX0</accession>
<evidence type="ECO:0000313" key="2">
    <source>
        <dbReference type="Proteomes" id="UP000049855"/>
    </source>
</evidence>
<protein>
    <submittedName>
        <fullName evidence="1">Uncharacterized protein</fullName>
    </submittedName>
</protein>
<evidence type="ECO:0000313" key="1">
    <source>
        <dbReference type="EMBL" id="CQR71577.1"/>
    </source>
</evidence>
<proteinExistence type="predicted"/>
<reference evidence="2" key="1">
    <citation type="submission" date="2015-03" db="EMBL/GenBank/DDBJ databases">
        <authorList>
            <person name="Nijsse Bart"/>
        </authorList>
    </citation>
    <scope>NUCLEOTIDE SEQUENCE [LARGE SCALE GENOMIC DNA]</scope>
</reference>
<organism evidence="1 2">
    <name type="scientific">Sporomusa ovata</name>
    <dbReference type="NCBI Taxonomy" id="2378"/>
    <lineage>
        <taxon>Bacteria</taxon>
        <taxon>Bacillati</taxon>
        <taxon>Bacillota</taxon>
        <taxon>Negativicutes</taxon>
        <taxon>Selenomonadales</taxon>
        <taxon>Sporomusaceae</taxon>
        <taxon>Sporomusa</taxon>
    </lineage>
</organism>
<gene>
    <name evidence="1" type="ORF">SpAn4DRAFT_3443</name>
</gene>
<dbReference type="Proteomes" id="UP000049855">
    <property type="component" value="Unassembled WGS sequence"/>
</dbReference>
<sequence>MKCEDQKKYVFTSLREALSPAESSAGKGFAEMHLVAGELKDK</sequence>
<dbReference type="AlphaFoldDB" id="A0A0U1KVX0"/>
<keyword evidence="2" id="KW-1185">Reference proteome</keyword>